<dbReference type="InterPro" id="IPR036597">
    <property type="entry name" value="Fido-like_dom_sf"/>
</dbReference>
<evidence type="ECO:0000259" key="1">
    <source>
        <dbReference type="PROSITE" id="PS51459"/>
    </source>
</evidence>
<dbReference type="EMBL" id="JBIMSN010000155">
    <property type="protein sequence ID" value="MFH5232662.1"/>
    <property type="molecule type" value="Genomic_DNA"/>
</dbReference>
<evidence type="ECO:0000313" key="4">
    <source>
        <dbReference type="Proteomes" id="UP001609176"/>
    </source>
</evidence>
<keyword evidence="5" id="KW-1185">Reference proteome</keyword>
<dbReference type="Proteomes" id="UP001609219">
    <property type="component" value="Unassembled WGS sequence"/>
</dbReference>
<dbReference type="RefSeq" id="WP_395125370.1">
    <property type="nucleotide sequence ID" value="NZ_JBIMSN010000155.1"/>
</dbReference>
<comment type="caution">
    <text evidence="2">The sequence shown here is derived from an EMBL/GenBank/DDBJ whole genome shotgun (WGS) entry which is preliminary data.</text>
</comment>
<feature type="domain" description="Fido" evidence="1">
    <location>
        <begin position="145"/>
        <end position="292"/>
    </location>
</feature>
<evidence type="ECO:0000313" key="2">
    <source>
        <dbReference type="EMBL" id="MFH5232662.1"/>
    </source>
</evidence>
<dbReference type="InterPro" id="IPR040198">
    <property type="entry name" value="Fido_containing"/>
</dbReference>
<dbReference type="PANTHER" id="PTHR13504">
    <property type="entry name" value="FIDO DOMAIN-CONTAINING PROTEIN DDB_G0283145"/>
    <property type="match status" value="1"/>
</dbReference>
<evidence type="ECO:0000313" key="3">
    <source>
        <dbReference type="EMBL" id="MFH5243944.1"/>
    </source>
</evidence>
<accession>A0ABW7KC32</accession>
<gene>
    <name evidence="3" type="ORF">ACHIPV_18985</name>
    <name evidence="2" type="ORF">ACHIRB_29450</name>
</gene>
<dbReference type="PANTHER" id="PTHR13504:SF38">
    <property type="entry name" value="FIDO DOMAIN-CONTAINING PROTEIN"/>
    <property type="match status" value="1"/>
</dbReference>
<dbReference type="EMBL" id="JBIMSP010000033">
    <property type="protein sequence ID" value="MFH5243944.1"/>
    <property type="molecule type" value="Genomic_DNA"/>
</dbReference>
<dbReference type="Proteomes" id="UP001609176">
    <property type="component" value="Unassembled WGS sequence"/>
</dbReference>
<dbReference type="Pfam" id="PF02661">
    <property type="entry name" value="Fic"/>
    <property type="match status" value="1"/>
</dbReference>
<dbReference type="SUPFAM" id="SSF140931">
    <property type="entry name" value="Fic-like"/>
    <property type="match status" value="1"/>
</dbReference>
<dbReference type="PROSITE" id="PS51459">
    <property type="entry name" value="FIDO"/>
    <property type="match status" value="1"/>
</dbReference>
<organism evidence="2 5">
    <name type="scientific">Antrihabitans spumae</name>
    <dbReference type="NCBI Taxonomy" id="3373370"/>
    <lineage>
        <taxon>Bacteria</taxon>
        <taxon>Bacillati</taxon>
        <taxon>Actinomycetota</taxon>
        <taxon>Actinomycetes</taxon>
        <taxon>Mycobacteriales</taxon>
        <taxon>Nocardiaceae</taxon>
        <taxon>Antrihabitans</taxon>
    </lineage>
</organism>
<dbReference type="Gene3D" id="1.10.3290.10">
    <property type="entry name" value="Fido-like domain"/>
    <property type="match status" value="1"/>
</dbReference>
<protein>
    <submittedName>
        <fullName evidence="2">Fic family protein</fullName>
    </submittedName>
</protein>
<name>A0ABW7KC32_9NOCA</name>
<reference evidence="4 5" key="1">
    <citation type="submission" date="2024-10" db="EMBL/GenBank/DDBJ databases">
        <authorList>
            <person name="Riesco R."/>
        </authorList>
    </citation>
    <scope>NUCLEOTIDE SEQUENCE [LARGE SCALE GENOMIC DNA]</scope>
    <source>
        <strain evidence="3 4">NCIMB 15448</strain>
        <strain evidence="2 5">NCIMB 15450</strain>
    </source>
</reference>
<evidence type="ECO:0000313" key="5">
    <source>
        <dbReference type="Proteomes" id="UP001609219"/>
    </source>
</evidence>
<sequence>MANVVTPWPPVTFEERPWTSAAGYVSRTQQRRHAGPYLAAVLPEIAGAAVSLPPALTAEAEEAAQELVRFDTSISNTLGAAAQLGPMSAVLLRTESAASSQIENLTVGARQLALAELGEHSNRNARIVTGNVRSMEAALALSEVVDEETVLAMHRALMEDSDPENAGRWRTEQVWIGGSNIGPHRAAFVPPHHEHVSRAMKDLIAFADRDDVPSIAHTAIVHAQFETIHPFTDGNGRTGRALVHAMLSNRRLTERVTVPISAGLLTNTADYFGALDHFRQGDVEPIVRQFVDAVFFAIGSGRRLVDDLRAVRDSFNDRLTARRDSVAWRIADSVIGQPVINNSYVTSQFGVTDVAAQRAIDRLVECGVLRSGAQRARNRVWQADDVLRALDDFAARIRRVPPSA</sequence>
<dbReference type="InterPro" id="IPR003812">
    <property type="entry name" value="Fido"/>
</dbReference>
<proteinExistence type="predicted"/>